<dbReference type="SUPFAM" id="SSF49785">
    <property type="entry name" value="Galactose-binding domain-like"/>
    <property type="match status" value="1"/>
</dbReference>
<dbReference type="SUPFAM" id="SSF51445">
    <property type="entry name" value="(Trans)glycosidases"/>
    <property type="match status" value="1"/>
</dbReference>
<reference evidence="10" key="1">
    <citation type="journal article" date="2019" name="Int. J. Syst. Evol. Microbiol.">
        <title>The Global Catalogue of Microorganisms (GCM) 10K type strain sequencing project: providing services to taxonomists for standard genome sequencing and annotation.</title>
        <authorList>
            <consortium name="The Broad Institute Genomics Platform"/>
            <consortium name="The Broad Institute Genome Sequencing Center for Infectious Disease"/>
            <person name="Wu L."/>
            <person name="Ma J."/>
        </authorList>
    </citation>
    <scope>NUCLEOTIDE SEQUENCE [LARGE SCALE GENOMIC DNA]</scope>
    <source>
        <strain evidence="10">CGMCC 4.1437</strain>
    </source>
</reference>
<comment type="catalytic activity">
    <reaction evidence="4">
        <text>Hydrolysis of terminal non-reducing beta-D-galactose residues in beta-D-galactosides.</text>
        <dbReference type="EC" id="3.2.1.23"/>
    </reaction>
</comment>
<evidence type="ECO:0000256" key="4">
    <source>
        <dbReference type="RuleBase" id="RU000675"/>
    </source>
</evidence>
<dbReference type="PIRSF" id="PIRSF006336">
    <property type="entry name" value="B-gal"/>
    <property type="match status" value="1"/>
</dbReference>
<dbReference type="Pfam" id="PF21317">
    <property type="entry name" value="BetaGal_ABD_1"/>
    <property type="match status" value="1"/>
</dbReference>
<evidence type="ECO:0000256" key="2">
    <source>
        <dbReference type="ARBA" id="ARBA00022801"/>
    </source>
</evidence>
<dbReference type="PRINTS" id="PR00742">
    <property type="entry name" value="GLHYDRLASE35"/>
</dbReference>
<dbReference type="InterPro" id="IPR001944">
    <property type="entry name" value="Glycoside_Hdrlase_35"/>
</dbReference>
<dbReference type="InterPro" id="IPR026283">
    <property type="entry name" value="B-gal_1-like"/>
</dbReference>
<evidence type="ECO:0000313" key="10">
    <source>
        <dbReference type="Proteomes" id="UP001595975"/>
    </source>
</evidence>
<organism evidence="9 10">
    <name type="scientific">Kitasatospora misakiensis</name>
    <dbReference type="NCBI Taxonomy" id="67330"/>
    <lineage>
        <taxon>Bacteria</taxon>
        <taxon>Bacillati</taxon>
        <taxon>Actinomycetota</taxon>
        <taxon>Actinomycetes</taxon>
        <taxon>Kitasatosporales</taxon>
        <taxon>Streptomycetaceae</taxon>
        <taxon>Kitasatospora</taxon>
    </lineage>
</organism>
<dbReference type="Pfam" id="PF01301">
    <property type="entry name" value="Glyco_hydro_35"/>
    <property type="match status" value="1"/>
</dbReference>
<evidence type="ECO:0000256" key="3">
    <source>
        <dbReference type="ARBA" id="ARBA00023295"/>
    </source>
</evidence>
<evidence type="ECO:0000256" key="1">
    <source>
        <dbReference type="ARBA" id="ARBA00009809"/>
    </source>
</evidence>
<dbReference type="InterPro" id="IPR017853">
    <property type="entry name" value="GH"/>
</dbReference>
<dbReference type="InterPro" id="IPR031330">
    <property type="entry name" value="Gly_Hdrlase_35_cat"/>
</dbReference>
<keyword evidence="10" id="KW-1185">Reference proteome</keyword>
<keyword evidence="3 4" id="KW-0326">Glycosidase</keyword>
<evidence type="ECO:0000256" key="5">
    <source>
        <dbReference type="RuleBase" id="RU003679"/>
    </source>
</evidence>
<comment type="similarity">
    <text evidence="1 5">Belongs to the glycosyl hydrolase 35 family.</text>
</comment>
<dbReference type="EC" id="3.2.1.23" evidence="4"/>
<dbReference type="InterPro" id="IPR048913">
    <property type="entry name" value="BetaGal_gal-bd"/>
</dbReference>
<evidence type="ECO:0000259" key="8">
    <source>
        <dbReference type="Pfam" id="PF21467"/>
    </source>
</evidence>
<protein>
    <recommendedName>
        <fullName evidence="4">Beta-galactosidase</fullName>
        <ecNumber evidence="4">3.2.1.23</ecNumber>
    </recommendedName>
</protein>
<proteinExistence type="inferred from homology"/>
<feature type="domain" description="Beta-galactosidase galactose-binding" evidence="8">
    <location>
        <begin position="510"/>
        <end position="568"/>
    </location>
</feature>
<evidence type="ECO:0000313" key="9">
    <source>
        <dbReference type="EMBL" id="MFC5664114.1"/>
    </source>
</evidence>
<accession>A0ABW0X558</accession>
<dbReference type="Proteomes" id="UP001595975">
    <property type="component" value="Unassembled WGS sequence"/>
</dbReference>
<dbReference type="InterPro" id="IPR008979">
    <property type="entry name" value="Galactose-bd-like_sf"/>
</dbReference>
<feature type="domain" description="Glycoside hydrolase 35 catalytic" evidence="6">
    <location>
        <begin position="12"/>
        <end position="330"/>
    </location>
</feature>
<gene>
    <name evidence="9" type="ORF">ACFP3U_14115</name>
</gene>
<sequence>MIELDFDDSGFRRNGAPHRIVSGALHYFRVHPDLWDDRLARLRALGVNTVDTYVPWNFHELPTGEVDFTGWRDVARFVRLAGEHGLDVILRPGPYICAEWEFGGLPARLLASDGIGLRSSDPAFLAEVDGWFDAVVPQVLPLLGSRGGPVVAVQVENEYGSYGDDAVYLAHLRDALVARGVDCLLFTTDGSEDFMQQSGAIPGLLATGTFGSRAPERFEVLRRQQPKGPLAAMEFWIGWFDRIGEPHHVRDAEETAASLDELLATGASVNLYMAHGGTNFGFWAGANHSGTGPDTAGFEPTVTSYDYDAPIGEAGELTEKFHALRSVIGKYVPLPEGELPARPPRLDPRRLERATGRVRLLDSLDALSTPVRRPTTEPMERLGQSLGLIHYRTHVSGPRPEMPLRIDGIGDRAQVFVDGRPLGVLDRNAPGATLPLATGPAGVTLDILVEALGRTNYGPQLDDRKGIRRGVSHERQRLLDWEIRPLPLTDLSALAFADSAVDAGAADGDPAFHRFETEVDAPADAFVALPGWGRGLLWLNGFLLGRYTAEGPQRTLYAPAPLWQPGRNTLVVLELDRHAEALEVRDEPDLGPTTRAPSADY</sequence>
<dbReference type="Gene3D" id="3.20.20.80">
    <property type="entry name" value="Glycosidases"/>
    <property type="match status" value="1"/>
</dbReference>
<dbReference type="InterPro" id="IPR048912">
    <property type="entry name" value="BetaGal1-like_ABD1"/>
</dbReference>
<comment type="caution">
    <text evidence="9">The sequence shown here is derived from an EMBL/GenBank/DDBJ whole genome shotgun (WGS) entry which is preliminary data.</text>
</comment>
<evidence type="ECO:0000259" key="6">
    <source>
        <dbReference type="Pfam" id="PF01301"/>
    </source>
</evidence>
<dbReference type="PANTHER" id="PTHR23421">
    <property type="entry name" value="BETA-GALACTOSIDASE RELATED"/>
    <property type="match status" value="1"/>
</dbReference>
<dbReference type="InterPro" id="IPR019801">
    <property type="entry name" value="Glyco_hydro_35_CS"/>
</dbReference>
<feature type="domain" description="Beta-galactosidase 1-like first all-beta" evidence="7">
    <location>
        <begin position="379"/>
        <end position="486"/>
    </location>
</feature>
<dbReference type="EMBL" id="JBHSOF010000015">
    <property type="protein sequence ID" value="MFC5664114.1"/>
    <property type="molecule type" value="Genomic_DNA"/>
</dbReference>
<evidence type="ECO:0000259" key="7">
    <source>
        <dbReference type="Pfam" id="PF21317"/>
    </source>
</evidence>
<dbReference type="PROSITE" id="PS01182">
    <property type="entry name" value="GLYCOSYL_HYDROL_F35"/>
    <property type="match status" value="1"/>
</dbReference>
<dbReference type="RefSeq" id="WP_380225819.1">
    <property type="nucleotide sequence ID" value="NZ_JBHSOF010000015.1"/>
</dbReference>
<keyword evidence="2 4" id="KW-0378">Hydrolase</keyword>
<name>A0ABW0X558_9ACTN</name>
<dbReference type="Gene3D" id="2.60.120.260">
    <property type="entry name" value="Galactose-binding domain-like"/>
    <property type="match status" value="2"/>
</dbReference>
<dbReference type="Pfam" id="PF21467">
    <property type="entry name" value="BetaGal_gal-bd"/>
    <property type="match status" value="1"/>
</dbReference>